<reference evidence="2" key="1">
    <citation type="submission" date="2018-08" db="EMBL/GenBank/DDBJ databases">
        <title>Identification of Burkholderia cepacia strains that express a Burkholderia pseudomallei-like capsular polysaccharide.</title>
        <authorList>
            <person name="Burtnick M.N."/>
            <person name="Vongsouvath M."/>
            <person name="Newton P."/>
            <person name="Wuthiekanun V."/>
            <person name="Limmathurotsakul D."/>
            <person name="Brett P.J."/>
            <person name="Chantratita N."/>
            <person name="Dance D.A."/>
        </authorList>
    </citation>
    <scope>NUCLEOTIDE SEQUENCE</scope>
    <source>
        <strain evidence="2">SBXCC001</strain>
    </source>
</reference>
<proteinExistence type="predicted"/>
<sequence length="50" mass="5398">MRAVPSSVRADMKYLSGGAPGDERAEPPNEAALRGAMIGHRQRHHSESRG</sequence>
<accession>A0AAW9CJI6</accession>
<organism evidence="2 3">
    <name type="scientific">Burkholderia thailandensis</name>
    <dbReference type="NCBI Taxonomy" id="57975"/>
    <lineage>
        <taxon>Bacteria</taxon>
        <taxon>Pseudomonadati</taxon>
        <taxon>Pseudomonadota</taxon>
        <taxon>Betaproteobacteria</taxon>
        <taxon>Burkholderiales</taxon>
        <taxon>Burkholderiaceae</taxon>
        <taxon>Burkholderia</taxon>
        <taxon>pseudomallei group</taxon>
    </lineage>
</organism>
<protein>
    <submittedName>
        <fullName evidence="2">Uncharacterized protein</fullName>
    </submittedName>
</protein>
<dbReference type="AlphaFoldDB" id="A0AAW9CJI6"/>
<evidence type="ECO:0000313" key="3">
    <source>
        <dbReference type="Proteomes" id="UP001272137"/>
    </source>
</evidence>
<comment type="caution">
    <text evidence="2">The sequence shown here is derived from an EMBL/GenBank/DDBJ whole genome shotgun (WGS) entry which is preliminary data.</text>
</comment>
<gene>
    <name evidence="2" type="ORF">C7S16_6101</name>
</gene>
<dbReference type="EMBL" id="QXCT01000001">
    <property type="protein sequence ID" value="MDW9250785.1"/>
    <property type="molecule type" value="Genomic_DNA"/>
</dbReference>
<evidence type="ECO:0000313" key="2">
    <source>
        <dbReference type="EMBL" id="MDW9250785.1"/>
    </source>
</evidence>
<dbReference type="Proteomes" id="UP001272137">
    <property type="component" value="Unassembled WGS sequence"/>
</dbReference>
<name>A0AAW9CJI6_BURTH</name>
<dbReference type="RefSeq" id="WP_009895201.1">
    <property type="nucleotide sequence ID" value="NZ_CM125683.1"/>
</dbReference>
<feature type="region of interest" description="Disordered" evidence="1">
    <location>
        <begin position="1"/>
        <end position="50"/>
    </location>
</feature>
<evidence type="ECO:0000256" key="1">
    <source>
        <dbReference type="SAM" id="MobiDB-lite"/>
    </source>
</evidence>